<feature type="region of interest" description="Disordered" evidence="1">
    <location>
        <begin position="42"/>
        <end position="62"/>
    </location>
</feature>
<evidence type="ECO:0000313" key="3">
    <source>
        <dbReference type="Proteomes" id="UP001215598"/>
    </source>
</evidence>
<feature type="region of interest" description="Disordered" evidence="1">
    <location>
        <begin position="126"/>
        <end position="148"/>
    </location>
</feature>
<organism evidence="2 3">
    <name type="scientific">Mycena metata</name>
    <dbReference type="NCBI Taxonomy" id="1033252"/>
    <lineage>
        <taxon>Eukaryota</taxon>
        <taxon>Fungi</taxon>
        <taxon>Dikarya</taxon>
        <taxon>Basidiomycota</taxon>
        <taxon>Agaricomycotina</taxon>
        <taxon>Agaricomycetes</taxon>
        <taxon>Agaricomycetidae</taxon>
        <taxon>Agaricales</taxon>
        <taxon>Marasmiineae</taxon>
        <taxon>Mycenaceae</taxon>
        <taxon>Mycena</taxon>
    </lineage>
</organism>
<evidence type="ECO:0000313" key="2">
    <source>
        <dbReference type="EMBL" id="KAJ7734982.1"/>
    </source>
</evidence>
<protein>
    <submittedName>
        <fullName evidence="2">Uncharacterized protein</fullName>
    </submittedName>
</protein>
<sequence length="227" mass="25819">MITQSPQNNAEVGMRGEAVECGGIERCWRWCGGAASSTVLESRNNTHRIRRREDRARQQKQLPQLTFSRVDLTASASSWHLAHTQCLRVREGGDGSGMGLRWRDWVHADECECECQRSVDISSDIHGDGVGMHKREKENEGENEGREQLKKSVKRLGTVFVVERLEDILFLTETRILMERGDPYLPLNRETPSIASSAQIWVGNWTSTLFKHECIQASRPQAVKHCF</sequence>
<evidence type="ECO:0000256" key="1">
    <source>
        <dbReference type="SAM" id="MobiDB-lite"/>
    </source>
</evidence>
<dbReference type="EMBL" id="JARKIB010000129">
    <property type="protein sequence ID" value="KAJ7734982.1"/>
    <property type="molecule type" value="Genomic_DNA"/>
</dbReference>
<keyword evidence="3" id="KW-1185">Reference proteome</keyword>
<dbReference type="Proteomes" id="UP001215598">
    <property type="component" value="Unassembled WGS sequence"/>
</dbReference>
<reference evidence="2" key="1">
    <citation type="submission" date="2023-03" db="EMBL/GenBank/DDBJ databases">
        <title>Massive genome expansion in bonnet fungi (Mycena s.s.) driven by repeated elements and novel gene families across ecological guilds.</title>
        <authorList>
            <consortium name="Lawrence Berkeley National Laboratory"/>
            <person name="Harder C.B."/>
            <person name="Miyauchi S."/>
            <person name="Viragh M."/>
            <person name="Kuo A."/>
            <person name="Thoen E."/>
            <person name="Andreopoulos B."/>
            <person name="Lu D."/>
            <person name="Skrede I."/>
            <person name="Drula E."/>
            <person name="Henrissat B."/>
            <person name="Morin E."/>
            <person name="Kohler A."/>
            <person name="Barry K."/>
            <person name="LaButti K."/>
            <person name="Morin E."/>
            <person name="Salamov A."/>
            <person name="Lipzen A."/>
            <person name="Mereny Z."/>
            <person name="Hegedus B."/>
            <person name="Baldrian P."/>
            <person name="Stursova M."/>
            <person name="Weitz H."/>
            <person name="Taylor A."/>
            <person name="Grigoriev I.V."/>
            <person name="Nagy L.G."/>
            <person name="Martin F."/>
            <person name="Kauserud H."/>
        </authorList>
    </citation>
    <scope>NUCLEOTIDE SEQUENCE</scope>
    <source>
        <strain evidence="2">CBHHK182m</strain>
    </source>
</reference>
<name>A0AAD7MWD7_9AGAR</name>
<dbReference type="AlphaFoldDB" id="A0AAD7MWD7"/>
<proteinExistence type="predicted"/>
<gene>
    <name evidence="2" type="ORF">B0H16DRAFT_1467285</name>
</gene>
<accession>A0AAD7MWD7</accession>
<comment type="caution">
    <text evidence="2">The sequence shown here is derived from an EMBL/GenBank/DDBJ whole genome shotgun (WGS) entry which is preliminary data.</text>
</comment>